<evidence type="ECO:0000256" key="2">
    <source>
        <dbReference type="ARBA" id="ARBA00006275"/>
    </source>
</evidence>
<gene>
    <name evidence="9" type="ORF">C7T94_06755</name>
</gene>
<name>A0A2T3HPN2_9SPHI</name>
<protein>
    <submittedName>
        <fullName evidence="9">RagB/SusD family nutrient uptake outer membrane protein</fullName>
    </submittedName>
</protein>
<proteinExistence type="inferred from homology"/>
<evidence type="ECO:0000256" key="5">
    <source>
        <dbReference type="ARBA" id="ARBA00023237"/>
    </source>
</evidence>
<dbReference type="Proteomes" id="UP000240912">
    <property type="component" value="Unassembled WGS sequence"/>
</dbReference>
<comment type="subcellular location">
    <subcellularLocation>
        <location evidence="1">Cell outer membrane</location>
    </subcellularLocation>
</comment>
<dbReference type="Pfam" id="PF14322">
    <property type="entry name" value="SusD-like_3"/>
    <property type="match status" value="1"/>
</dbReference>
<dbReference type="RefSeq" id="WP_107214502.1">
    <property type="nucleotide sequence ID" value="NZ_KZ686268.1"/>
</dbReference>
<evidence type="ECO:0000313" key="10">
    <source>
        <dbReference type="Proteomes" id="UP000240912"/>
    </source>
</evidence>
<feature type="domain" description="SusD-like N-terminal" evidence="8">
    <location>
        <begin position="19"/>
        <end position="214"/>
    </location>
</feature>
<evidence type="ECO:0000259" key="7">
    <source>
        <dbReference type="Pfam" id="PF07980"/>
    </source>
</evidence>
<comment type="similarity">
    <text evidence="2">Belongs to the SusD family.</text>
</comment>
<keyword evidence="3 6" id="KW-0732">Signal</keyword>
<accession>A0A2T3HPN2</accession>
<reference evidence="9 10" key="1">
    <citation type="submission" date="2018-03" db="EMBL/GenBank/DDBJ databases">
        <authorList>
            <person name="Keele B.F."/>
        </authorList>
    </citation>
    <scope>NUCLEOTIDE SEQUENCE [LARGE SCALE GENOMIC DNA]</scope>
    <source>
        <strain evidence="9 10">YL28-9</strain>
    </source>
</reference>
<dbReference type="InterPro" id="IPR012944">
    <property type="entry name" value="SusD_RagB_dom"/>
</dbReference>
<dbReference type="Pfam" id="PF07980">
    <property type="entry name" value="SusD_RagB"/>
    <property type="match status" value="1"/>
</dbReference>
<feature type="domain" description="RagB/SusD" evidence="7">
    <location>
        <begin position="281"/>
        <end position="497"/>
    </location>
</feature>
<feature type="chain" id="PRO_5015598885" evidence="6">
    <location>
        <begin position="21"/>
        <end position="499"/>
    </location>
</feature>
<dbReference type="EMBL" id="PYLS01000004">
    <property type="protein sequence ID" value="PST84402.1"/>
    <property type="molecule type" value="Genomic_DNA"/>
</dbReference>
<dbReference type="InterPro" id="IPR011990">
    <property type="entry name" value="TPR-like_helical_dom_sf"/>
</dbReference>
<comment type="caution">
    <text evidence="9">The sequence shown here is derived from an EMBL/GenBank/DDBJ whole genome shotgun (WGS) entry which is preliminary data.</text>
</comment>
<dbReference type="AlphaFoldDB" id="A0A2T3HPN2"/>
<evidence type="ECO:0000256" key="6">
    <source>
        <dbReference type="SAM" id="SignalP"/>
    </source>
</evidence>
<feature type="signal peptide" evidence="6">
    <location>
        <begin position="1"/>
        <end position="20"/>
    </location>
</feature>
<evidence type="ECO:0000259" key="8">
    <source>
        <dbReference type="Pfam" id="PF14322"/>
    </source>
</evidence>
<dbReference type="SUPFAM" id="SSF48452">
    <property type="entry name" value="TPR-like"/>
    <property type="match status" value="1"/>
</dbReference>
<dbReference type="GO" id="GO:0009279">
    <property type="term" value="C:cell outer membrane"/>
    <property type="evidence" value="ECO:0007669"/>
    <property type="project" value="UniProtKB-SubCell"/>
</dbReference>
<keyword evidence="10" id="KW-1185">Reference proteome</keyword>
<evidence type="ECO:0000256" key="4">
    <source>
        <dbReference type="ARBA" id="ARBA00023136"/>
    </source>
</evidence>
<evidence type="ECO:0000313" key="9">
    <source>
        <dbReference type="EMBL" id="PST84402.1"/>
    </source>
</evidence>
<dbReference type="InterPro" id="IPR033985">
    <property type="entry name" value="SusD-like_N"/>
</dbReference>
<evidence type="ECO:0000256" key="3">
    <source>
        <dbReference type="ARBA" id="ARBA00022729"/>
    </source>
</evidence>
<dbReference type="OrthoDB" id="5694214at2"/>
<dbReference type="Gene3D" id="1.25.40.390">
    <property type="match status" value="1"/>
</dbReference>
<sequence length="499" mass="55815">MKKYLYLFLLPLLPACNNFLDVTPTDRFTQETYWTTKEQAEAALNGTYAALYYNVYAAGSVYTDALTPNSYQYNGDYNLISRGLHNAATGYFNEAWNGSYRGIGRANNLLANIAKVPMDAALKDRFIAEAKFLRALFYLPLWNNFGGAPLITAATDFENQGSLPRNKPEELLAQILKDLDEAAAGTALPVSYSGTDKGRATRGAALALKMRVLLYASRWEEAAATARQVMDLKAYTLFPNYRALFFLENEGNAEVIFDVQYRFPEFTHSLDISLDQQLGSAPLPDLLNDYYGTDGKPISESVVYNPQRPYENRDSRLQATVIVPGSQFKGATVTPIQYPSTGLGMKKYTIFKDNEKPVAAPTSNTSELNFILLRYADVLLSYAEAKNEASGPEQSVFDAINAVRGRAGMPSLASGLSREQLRAEIRHERRIELAGEGLYYHDLRRWRKADQLLNGEIRNLAGNRIDTRQFNATRDYLWPIPSIAIQNNPALTQNPGYNK</sequence>
<evidence type="ECO:0000256" key="1">
    <source>
        <dbReference type="ARBA" id="ARBA00004442"/>
    </source>
</evidence>
<keyword evidence="4" id="KW-0472">Membrane</keyword>
<organism evidence="9 10">
    <name type="scientific">Pedobacter yulinensis</name>
    <dbReference type="NCBI Taxonomy" id="2126353"/>
    <lineage>
        <taxon>Bacteria</taxon>
        <taxon>Pseudomonadati</taxon>
        <taxon>Bacteroidota</taxon>
        <taxon>Sphingobacteriia</taxon>
        <taxon>Sphingobacteriales</taxon>
        <taxon>Sphingobacteriaceae</taxon>
        <taxon>Pedobacter</taxon>
    </lineage>
</organism>
<keyword evidence="5" id="KW-0998">Cell outer membrane</keyword>
<dbReference type="CDD" id="cd08977">
    <property type="entry name" value="SusD"/>
    <property type="match status" value="1"/>
</dbReference>